<dbReference type="Pfam" id="PF01485">
    <property type="entry name" value="IBR"/>
    <property type="match status" value="1"/>
</dbReference>
<evidence type="ECO:0000259" key="10">
    <source>
        <dbReference type="PROSITE" id="PS50089"/>
    </source>
</evidence>
<dbReference type="Gene3D" id="1.20.120.1750">
    <property type="match status" value="1"/>
</dbReference>
<evidence type="ECO:0000256" key="3">
    <source>
        <dbReference type="ARBA" id="ARBA00022679"/>
    </source>
</evidence>
<dbReference type="GO" id="GO:0008270">
    <property type="term" value="F:zinc ion binding"/>
    <property type="evidence" value="ECO:0007669"/>
    <property type="project" value="UniProtKB-KW"/>
</dbReference>
<keyword evidence="6 9" id="KW-0863">Zinc-finger</keyword>
<keyword evidence="5" id="KW-0677">Repeat</keyword>
<dbReference type="EC" id="2.3.2.31" evidence="2"/>
<keyword evidence="3" id="KW-0808">Transferase</keyword>
<dbReference type="Proteomes" id="UP000039324">
    <property type="component" value="Unassembled WGS sequence"/>
</dbReference>
<dbReference type="InterPro" id="IPR002867">
    <property type="entry name" value="IBR_dom"/>
</dbReference>
<keyword evidence="4" id="KW-0479">Metal-binding</keyword>
<dbReference type="Gene3D" id="3.30.40.10">
    <property type="entry name" value="Zinc/RING finger domain, C3HC4 (zinc finger)"/>
    <property type="match status" value="1"/>
</dbReference>
<dbReference type="InterPro" id="IPR031127">
    <property type="entry name" value="E3_UB_ligase_RBR"/>
</dbReference>
<evidence type="ECO:0000313" key="12">
    <source>
        <dbReference type="EMBL" id="CEO99020.1"/>
    </source>
</evidence>
<keyword evidence="7" id="KW-0833">Ubl conjugation pathway</keyword>
<feature type="domain" description="RING-type" evidence="11">
    <location>
        <begin position="91"/>
        <end position="294"/>
    </location>
</feature>
<dbReference type="Pfam" id="PF26200">
    <property type="entry name" value="Rcat_RNF216"/>
    <property type="match status" value="1"/>
</dbReference>
<dbReference type="PANTHER" id="PTHR11685">
    <property type="entry name" value="RBR FAMILY RING FINGER AND IBR DOMAIN-CONTAINING"/>
    <property type="match status" value="1"/>
</dbReference>
<dbReference type="CDD" id="cd20335">
    <property type="entry name" value="BRcat_RBR"/>
    <property type="match status" value="1"/>
</dbReference>
<comment type="catalytic activity">
    <reaction evidence="1">
        <text>[E2 ubiquitin-conjugating enzyme]-S-ubiquitinyl-L-cysteine + [acceptor protein]-L-lysine = [E2 ubiquitin-conjugating enzyme]-L-cysteine + [acceptor protein]-N(6)-ubiquitinyl-L-lysine.</text>
        <dbReference type="EC" id="2.3.2.31"/>
    </reaction>
</comment>
<evidence type="ECO:0000256" key="5">
    <source>
        <dbReference type="ARBA" id="ARBA00022737"/>
    </source>
</evidence>
<keyword evidence="13" id="KW-1185">Reference proteome</keyword>
<evidence type="ECO:0000256" key="1">
    <source>
        <dbReference type="ARBA" id="ARBA00001798"/>
    </source>
</evidence>
<proteinExistence type="predicted"/>
<dbReference type="EMBL" id="CDSF01000089">
    <property type="protein sequence ID" value="CEO99020.1"/>
    <property type="molecule type" value="Genomic_DNA"/>
</dbReference>
<organism evidence="12 13">
    <name type="scientific">Plasmodiophora brassicae</name>
    <name type="common">Clubroot disease agent</name>
    <dbReference type="NCBI Taxonomy" id="37360"/>
    <lineage>
        <taxon>Eukaryota</taxon>
        <taxon>Sar</taxon>
        <taxon>Rhizaria</taxon>
        <taxon>Endomyxa</taxon>
        <taxon>Phytomyxea</taxon>
        <taxon>Plasmodiophorida</taxon>
        <taxon>Plasmodiophoridae</taxon>
        <taxon>Plasmodiophora</taxon>
    </lineage>
</organism>
<gene>
    <name evidence="12" type="ORF">PBRA_007134</name>
</gene>
<dbReference type="GO" id="GO:0016567">
    <property type="term" value="P:protein ubiquitination"/>
    <property type="evidence" value="ECO:0007669"/>
    <property type="project" value="InterPro"/>
</dbReference>
<name>A0A0G4IUS0_PLABS</name>
<dbReference type="PROSITE" id="PS50089">
    <property type="entry name" value="ZF_RING_2"/>
    <property type="match status" value="1"/>
</dbReference>
<evidence type="ECO:0000313" key="13">
    <source>
        <dbReference type="Proteomes" id="UP000039324"/>
    </source>
</evidence>
<dbReference type="InterPro" id="IPR017907">
    <property type="entry name" value="Znf_RING_CS"/>
</dbReference>
<dbReference type="STRING" id="37360.A0A0G4IUS0"/>
<sequence length="378" mass="42394">MAPSVDGVDDVALRMQIEEAQRLLLTSPDEDVRLSAQMVLEECLAIREQARLLAVHADHRYAERLAAKFDELSDSDDNETLDDEPGRDGSPCADCLICLEPCLSAFPMECDHIFCMVCARRYCLVALEEAATKIPLLCPMPQCAKVISPEHTSQVALLDNSSQEKFERFVIMAAMVDRETVFCVNARCGAVFEVRSDATGRLQCPHCQSPFCVSCRRAWHGGQTCLEASQTAEDKAVEVLAQQQQWQHCPQCNRLISKIEGCNHITCVCKYEFCYICRARWTRERCTAGCVLFDPQDENADDARSFGTIALVLSGGRWGFLTPTGGEALWMRRIFFHVSNFRRRIQPCSLYRGQPVSFILGPARARGLPQQALEIDLL</sequence>
<evidence type="ECO:0000256" key="4">
    <source>
        <dbReference type="ARBA" id="ARBA00022723"/>
    </source>
</evidence>
<dbReference type="InterPro" id="IPR044066">
    <property type="entry name" value="TRIAD_supradom"/>
</dbReference>
<reference evidence="12 13" key="1">
    <citation type="submission" date="2015-02" db="EMBL/GenBank/DDBJ databases">
        <authorList>
            <person name="Chooi Y.-H."/>
        </authorList>
    </citation>
    <scope>NUCLEOTIDE SEQUENCE [LARGE SCALE GENOMIC DNA]</scope>
    <source>
        <strain evidence="12">E3</strain>
    </source>
</reference>
<keyword evidence="8" id="KW-0862">Zinc</keyword>
<dbReference type="InterPro" id="IPR001841">
    <property type="entry name" value="Znf_RING"/>
</dbReference>
<evidence type="ECO:0000256" key="6">
    <source>
        <dbReference type="ARBA" id="ARBA00022771"/>
    </source>
</evidence>
<evidence type="ECO:0000256" key="9">
    <source>
        <dbReference type="PROSITE-ProRule" id="PRU00175"/>
    </source>
</evidence>
<evidence type="ECO:0000256" key="2">
    <source>
        <dbReference type="ARBA" id="ARBA00012251"/>
    </source>
</evidence>
<evidence type="ECO:0000256" key="8">
    <source>
        <dbReference type="ARBA" id="ARBA00022833"/>
    </source>
</evidence>
<dbReference type="OrthoDB" id="442087at2759"/>
<dbReference type="SUPFAM" id="SSF57850">
    <property type="entry name" value="RING/U-box"/>
    <property type="match status" value="3"/>
</dbReference>
<dbReference type="GO" id="GO:0061630">
    <property type="term" value="F:ubiquitin protein ligase activity"/>
    <property type="evidence" value="ECO:0007669"/>
    <property type="project" value="UniProtKB-EC"/>
</dbReference>
<protein>
    <recommendedName>
        <fullName evidence="2">RBR-type E3 ubiquitin transferase</fullName>
        <ecNumber evidence="2">2.3.2.31</ecNumber>
    </recommendedName>
</protein>
<dbReference type="InterPro" id="IPR013083">
    <property type="entry name" value="Znf_RING/FYVE/PHD"/>
</dbReference>
<dbReference type="CDD" id="cd22584">
    <property type="entry name" value="Rcat_RBR_unk"/>
    <property type="match status" value="1"/>
</dbReference>
<accession>A0A0G4IUS0</accession>
<dbReference type="PROSITE" id="PS00518">
    <property type="entry name" value="ZF_RING_1"/>
    <property type="match status" value="1"/>
</dbReference>
<dbReference type="SMART" id="SM00647">
    <property type="entry name" value="IBR"/>
    <property type="match status" value="2"/>
</dbReference>
<dbReference type="PROSITE" id="PS51873">
    <property type="entry name" value="TRIAD"/>
    <property type="match status" value="1"/>
</dbReference>
<feature type="domain" description="RING-type" evidence="10">
    <location>
        <begin position="95"/>
        <end position="142"/>
    </location>
</feature>
<dbReference type="AlphaFoldDB" id="A0A0G4IUS0"/>
<evidence type="ECO:0000256" key="7">
    <source>
        <dbReference type="ARBA" id="ARBA00022786"/>
    </source>
</evidence>
<evidence type="ECO:0000259" key="11">
    <source>
        <dbReference type="PROSITE" id="PS51873"/>
    </source>
</evidence>